<reference evidence="1 2" key="1">
    <citation type="journal article" date="2024" name="BMC Genomics">
        <title>De novo assembly and annotation of Popillia japonica's genome with initial clues to its potential as an invasive pest.</title>
        <authorList>
            <person name="Cucini C."/>
            <person name="Boschi S."/>
            <person name="Funari R."/>
            <person name="Cardaioli E."/>
            <person name="Iannotti N."/>
            <person name="Marturano G."/>
            <person name="Paoli F."/>
            <person name="Bruttini M."/>
            <person name="Carapelli A."/>
            <person name="Frati F."/>
            <person name="Nardi F."/>
        </authorList>
    </citation>
    <scope>NUCLEOTIDE SEQUENCE [LARGE SCALE GENOMIC DNA]</scope>
    <source>
        <strain evidence="1">DMR45628</strain>
    </source>
</reference>
<dbReference type="AlphaFoldDB" id="A0AAW1IVD0"/>
<gene>
    <name evidence="1" type="ORF">QE152_g33956</name>
</gene>
<protein>
    <submittedName>
        <fullName evidence="1">Uncharacterized protein</fullName>
    </submittedName>
</protein>
<dbReference type="Proteomes" id="UP001458880">
    <property type="component" value="Unassembled WGS sequence"/>
</dbReference>
<evidence type="ECO:0000313" key="1">
    <source>
        <dbReference type="EMBL" id="KAK9693831.1"/>
    </source>
</evidence>
<keyword evidence="2" id="KW-1185">Reference proteome</keyword>
<organism evidence="1 2">
    <name type="scientific">Popillia japonica</name>
    <name type="common">Japanese beetle</name>
    <dbReference type="NCBI Taxonomy" id="7064"/>
    <lineage>
        <taxon>Eukaryota</taxon>
        <taxon>Metazoa</taxon>
        <taxon>Ecdysozoa</taxon>
        <taxon>Arthropoda</taxon>
        <taxon>Hexapoda</taxon>
        <taxon>Insecta</taxon>
        <taxon>Pterygota</taxon>
        <taxon>Neoptera</taxon>
        <taxon>Endopterygota</taxon>
        <taxon>Coleoptera</taxon>
        <taxon>Polyphaga</taxon>
        <taxon>Scarabaeiformia</taxon>
        <taxon>Scarabaeidae</taxon>
        <taxon>Rutelinae</taxon>
        <taxon>Popillia</taxon>
    </lineage>
</organism>
<name>A0AAW1IVD0_POPJA</name>
<dbReference type="EMBL" id="JASPKY010000530">
    <property type="protein sequence ID" value="KAK9693831.1"/>
    <property type="molecule type" value="Genomic_DNA"/>
</dbReference>
<accession>A0AAW1IVD0</accession>
<sequence>MIQSTLIIRRTTTKIGKNFLLEKIFLIGYRLHFANINLKREFQCRTTGGIYQISAEGFFQFLNFRNNEFFNYRKYFCEQRHLVHVNSGQRVMKLKCMVLDGKQDFTISLTYAYS</sequence>
<comment type="caution">
    <text evidence="1">The sequence shown here is derived from an EMBL/GenBank/DDBJ whole genome shotgun (WGS) entry which is preliminary data.</text>
</comment>
<evidence type="ECO:0000313" key="2">
    <source>
        <dbReference type="Proteomes" id="UP001458880"/>
    </source>
</evidence>
<proteinExistence type="predicted"/>